<dbReference type="InterPro" id="IPR001680">
    <property type="entry name" value="WD40_rpt"/>
</dbReference>
<dbReference type="EMBL" id="CAJJDP010000077">
    <property type="protein sequence ID" value="CAD8182378.1"/>
    <property type="molecule type" value="Genomic_DNA"/>
</dbReference>
<dbReference type="SMART" id="SM00320">
    <property type="entry name" value="WD40"/>
    <property type="match status" value="3"/>
</dbReference>
<dbReference type="GO" id="GO:0016226">
    <property type="term" value="P:iron-sulfur cluster assembly"/>
    <property type="evidence" value="ECO:0007669"/>
    <property type="project" value="TreeGrafter"/>
</dbReference>
<evidence type="ECO:0000313" key="2">
    <source>
        <dbReference type="EMBL" id="CAD8182378.1"/>
    </source>
</evidence>
<dbReference type="PANTHER" id="PTHR19920:SF0">
    <property type="entry name" value="CYTOSOLIC IRON-SULFUR PROTEIN ASSEMBLY PROTEIN CIAO1-RELATED"/>
    <property type="match status" value="1"/>
</dbReference>
<dbReference type="Proteomes" id="UP000683925">
    <property type="component" value="Unassembled WGS sequence"/>
</dbReference>
<protein>
    <recommendedName>
        <fullName evidence="4">WD40-repeat-containing domain</fullName>
    </recommendedName>
</protein>
<sequence>MWTQEDLDQLLNCIACFNDDIKSVDNCNFLKNVSDQLIHLINLSKLITQVQLQQIQLVSIGVGINKYTNRSIEGIFHFPLIDSDDLYQLIKDLFEKKSQQILEATNFEFEVDNKRFPSELQLQPFESSAQNKNVCLNRYFNYVQNDDQNQQNDDQNQYNENSQNQQYQIFIPELLVEDAIVKVDNCSAIAINKNCSIVVAGYHNIIKIFKLKQEMLIETQNLKTHQGEIVVLNFMNQSNQFISGSKDNQIIIWSINNNHEWIFQSKLVGHNDKITCLVLNNNEDLIVSGSNDQTIKFWTKNIQCECQQTIEEHNSGVRHLSINQQQNKVISCGKDNNIFIIECSKQNSQWIIIQRITEVCHRLCFIDNDLFALIKNFGEALDIYENNHFNKQFEWKQSIRSFNLWLMILFFQTIPIIIFRFQRPACNQETGCFIIFQKQQRWQV</sequence>
<dbReference type="PROSITE" id="PS50294">
    <property type="entry name" value="WD_REPEATS_REGION"/>
    <property type="match status" value="2"/>
</dbReference>
<dbReference type="GO" id="GO:0097361">
    <property type="term" value="C:cytosolic [4Fe-4S] assembly targeting complex"/>
    <property type="evidence" value="ECO:0007669"/>
    <property type="project" value="TreeGrafter"/>
</dbReference>
<accession>A0A8S1VWW4</accession>
<feature type="repeat" description="WD" evidence="1">
    <location>
        <begin position="267"/>
        <end position="298"/>
    </location>
</feature>
<gene>
    <name evidence="2" type="ORF">POCTA_138.1.T0780259</name>
</gene>
<reference evidence="2" key="1">
    <citation type="submission" date="2021-01" db="EMBL/GenBank/DDBJ databases">
        <authorList>
            <consortium name="Genoscope - CEA"/>
            <person name="William W."/>
        </authorList>
    </citation>
    <scope>NUCLEOTIDE SEQUENCE</scope>
</reference>
<keyword evidence="1" id="KW-0853">WD repeat</keyword>
<evidence type="ECO:0000256" key="1">
    <source>
        <dbReference type="PROSITE-ProRule" id="PRU00221"/>
    </source>
</evidence>
<dbReference type="OrthoDB" id="435188at2759"/>
<dbReference type="Pfam" id="PF00400">
    <property type="entry name" value="WD40"/>
    <property type="match status" value="3"/>
</dbReference>
<evidence type="ECO:0000313" key="3">
    <source>
        <dbReference type="Proteomes" id="UP000683925"/>
    </source>
</evidence>
<organism evidence="2 3">
    <name type="scientific">Paramecium octaurelia</name>
    <dbReference type="NCBI Taxonomy" id="43137"/>
    <lineage>
        <taxon>Eukaryota</taxon>
        <taxon>Sar</taxon>
        <taxon>Alveolata</taxon>
        <taxon>Ciliophora</taxon>
        <taxon>Intramacronucleata</taxon>
        <taxon>Oligohymenophorea</taxon>
        <taxon>Peniculida</taxon>
        <taxon>Parameciidae</taxon>
        <taxon>Paramecium</taxon>
    </lineage>
</organism>
<keyword evidence="3" id="KW-1185">Reference proteome</keyword>
<evidence type="ECO:0008006" key="4">
    <source>
        <dbReference type="Google" id="ProtNLM"/>
    </source>
</evidence>
<feature type="repeat" description="WD" evidence="1">
    <location>
        <begin position="222"/>
        <end position="257"/>
    </location>
</feature>
<name>A0A8S1VWW4_PAROT</name>
<proteinExistence type="predicted"/>
<comment type="caution">
    <text evidence="2">The sequence shown here is derived from an EMBL/GenBank/DDBJ whole genome shotgun (WGS) entry which is preliminary data.</text>
</comment>
<dbReference type="PANTHER" id="PTHR19920">
    <property type="entry name" value="WD40 PROTEIN CIAO1"/>
    <property type="match status" value="1"/>
</dbReference>
<dbReference type="PROSITE" id="PS50082">
    <property type="entry name" value="WD_REPEATS_2"/>
    <property type="match status" value="2"/>
</dbReference>
<dbReference type="AlphaFoldDB" id="A0A8S1VWW4"/>